<dbReference type="AlphaFoldDB" id="A0A239DJB9"/>
<dbReference type="GO" id="GO:0005886">
    <property type="term" value="C:plasma membrane"/>
    <property type="evidence" value="ECO:0007669"/>
    <property type="project" value="UniProtKB-SubCell"/>
</dbReference>
<accession>A0A239DJB9</accession>
<dbReference type="RefSeq" id="WP_176449936.1">
    <property type="nucleotide sequence ID" value="NZ_FZOH01000003.1"/>
</dbReference>
<evidence type="ECO:0000256" key="5">
    <source>
        <dbReference type="SAM" id="Phobius"/>
    </source>
</evidence>
<dbReference type="SUPFAM" id="SSF103473">
    <property type="entry name" value="MFS general substrate transporter"/>
    <property type="match status" value="1"/>
</dbReference>
<feature type="transmembrane region" description="Helical" evidence="5">
    <location>
        <begin position="246"/>
        <end position="266"/>
    </location>
</feature>
<feature type="transmembrane region" description="Helical" evidence="5">
    <location>
        <begin position="298"/>
        <end position="320"/>
    </location>
</feature>
<evidence type="ECO:0000256" key="4">
    <source>
        <dbReference type="ARBA" id="ARBA00023136"/>
    </source>
</evidence>
<proteinExistence type="predicted"/>
<dbReference type="GO" id="GO:0022857">
    <property type="term" value="F:transmembrane transporter activity"/>
    <property type="evidence" value="ECO:0007669"/>
    <property type="project" value="InterPro"/>
</dbReference>
<keyword evidence="3 5" id="KW-1133">Transmembrane helix</keyword>
<dbReference type="InterPro" id="IPR020846">
    <property type="entry name" value="MFS_dom"/>
</dbReference>
<dbReference type="PANTHER" id="PTHR23537:SF1">
    <property type="entry name" value="SUGAR TRANSPORTER"/>
    <property type="match status" value="1"/>
</dbReference>
<organism evidence="7 8">
    <name type="scientific">Geodermatophilus saharensis</name>
    <dbReference type="NCBI Taxonomy" id="1137994"/>
    <lineage>
        <taxon>Bacteria</taxon>
        <taxon>Bacillati</taxon>
        <taxon>Actinomycetota</taxon>
        <taxon>Actinomycetes</taxon>
        <taxon>Geodermatophilales</taxon>
        <taxon>Geodermatophilaceae</taxon>
        <taxon>Geodermatophilus</taxon>
    </lineage>
</organism>
<dbReference type="InterPro" id="IPR036259">
    <property type="entry name" value="MFS_trans_sf"/>
</dbReference>
<dbReference type="Gene3D" id="1.20.1250.20">
    <property type="entry name" value="MFS general substrate transporter like domains"/>
    <property type="match status" value="2"/>
</dbReference>
<evidence type="ECO:0000256" key="3">
    <source>
        <dbReference type="ARBA" id="ARBA00022989"/>
    </source>
</evidence>
<feature type="domain" description="Major facilitator superfamily (MFS) profile" evidence="6">
    <location>
        <begin position="9"/>
        <end position="387"/>
    </location>
</feature>
<dbReference type="PANTHER" id="PTHR23537">
    <property type="match status" value="1"/>
</dbReference>
<evidence type="ECO:0000259" key="6">
    <source>
        <dbReference type="PROSITE" id="PS50850"/>
    </source>
</evidence>
<feature type="transmembrane region" description="Helical" evidence="5">
    <location>
        <begin position="167"/>
        <end position="186"/>
    </location>
</feature>
<dbReference type="Pfam" id="PF06779">
    <property type="entry name" value="MFS_4"/>
    <property type="match status" value="1"/>
</dbReference>
<feature type="transmembrane region" description="Helical" evidence="5">
    <location>
        <begin position="96"/>
        <end position="120"/>
    </location>
</feature>
<dbReference type="EMBL" id="FZOH01000003">
    <property type="protein sequence ID" value="SNS32497.1"/>
    <property type="molecule type" value="Genomic_DNA"/>
</dbReference>
<dbReference type="InterPro" id="IPR010645">
    <property type="entry name" value="MFS_4"/>
</dbReference>
<keyword evidence="8" id="KW-1185">Reference proteome</keyword>
<keyword evidence="2 5" id="KW-0812">Transmembrane</keyword>
<evidence type="ECO:0000256" key="1">
    <source>
        <dbReference type="ARBA" id="ARBA00004651"/>
    </source>
</evidence>
<protein>
    <submittedName>
        <fullName evidence="7">Predicted arabinose efflux permease, MFS family</fullName>
    </submittedName>
</protein>
<evidence type="ECO:0000256" key="2">
    <source>
        <dbReference type="ARBA" id="ARBA00022692"/>
    </source>
</evidence>
<comment type="subcellular location">
    <subcellularLocation>
        <location evidence="1">Cell membrane</location>
        <topology evidence="1">Multi-pass membrane protein</topology>
    </subcellularLocation>
</comment>
<reference evidence="8" key="1">
    <citation type="submission" date="2017-06" db="EMBL/GenBank/DDBJ databases">
        <authorList>
            <person name="Varghese N."/>
            <person name="Submissions S."/>
        </authorList>
    </citation>
    <scope>NUCLEOTIDE SEQUENCE [LARGE SCALE GENOMIC DNA]</scope>
    <source>
        <strain evidence="8">DSM 45423</strain>
    </source>
</reference>
<dbReference type="PROSITE" id="PS50850">
    <property type="entry name" value="MFS"/>
    <property type="match status" value="1"/>
</dbReference>
<feature type="transmembrane region" description="Helical" evidence="5">
    <location>
        <begin position="273"/>
        <end position="292"/>
    </location>
</feature>
<sequence>MQVRPRGLVLLVALASAVAQAFGRFSYALLLPAINRDLLGSYAVAGLVATANVTAYLLGTVAVSALSRRARPAAMIQAGLACSATGLALLTRAGGVGGLVVGLTLTGVGGAFIWVPAPGLAGSVVRPSRRGAAIGVAGSGIGGGIVFASALTWTLQARGGDASWRTVYLVEAAIAVAALVLCLLLLRPAQHRDDDAPVRTAALRRVPGWIGLTGGYAAYGLAYSVYTSYLVTALEDDAGFSAGHASAVYTLVGVGLVAGGVVLGPLSDRWGRGASLVGGYLAMAGAILLVPLGREPLASVSALVFGLTMSGLPAVIAARLSDFLTPREFAGAFGRCTLAFGLAQLCGPPLGGALAEGTGGFLVPFLLAGLVAAAGAALSVDVLRAPAAGAPGPGRGRAG</sequence>
<feature type="transmembrane region" description="Helical" evidence="5">
    <location>
        <begin position="206"/>
        <end position="226"/>
    </location>
</feature>
<feature type="transmembrane region" description="Helical" evidence="5">
    <location>
        <begin position="332"/>
        <end position="355"/>
    </location>
</feature>
<dbReference type="Proteomes" id="UP000198386">
    <property type="component" value="Unassembled WGS sequence"/>
</dbReference>
<keyword evidence="4 5" id="KW-0472">Membrane</keyword>
<evidence type="ECO:0000313" key="7">
    <source>
        <dbReference type="EMBL" id="SNS32497.1"/>
    </source>
</evidence>
<evidence type="ECO:0000313" key="8">
    <source>
        <dbReference type="Proteomes" id="UP000198386"/>
    </source>
</evidence>
<feature type="transmembrane region" description="Helical" evidence="5">
    <location>
        <begin position="73"/>
        <end position="90"/>
    </location>
</feature>
<gene>
    <name evidence="7" type="ORF">SAMN04488107_2210</name>
</gene>
<name>A0A239DJB9_9ACTN</name>
<feature type="transmembrane region" description="Helical" evidence="5">
    <location>
        <begin position="39"/>
        <end position="66"/>
    </location>
</feature>
<feature type="transmembrane region" description="Helical" evidence="5">
    <location>
        <begin position="132"/>
        <end position="155"/>
    </location>
</feature>
<feature type="transmembrane region" description="Helical" evidence="5">
    <location>
        <begin position="361"/>
        <end position="380"/>
    </location>
</feature>